<dbReference type="HOGENOM" id="CLU_1152521_0_0_1"/>
<dbReference type="InParanoid" id="F9XS47"/>
<accession>F9XS47</accession>
<gene>
    <name evidence="1" type="ORF">MYCGRDRAFT_98036</name>
</gene>
<dbReference type="EMBL" id="CM001215">
    <property type="protein sequence ID" value="EGP81904.1"/>
    <property type="molecule type" value="Genomic_DNA"/>
</dbReference>
<protein>
    <submittedName>
        <fullName evidence="1">Uncharacterized protein</fullName>
    </submittedName>
</protein>
<evidence type="ECO:0000313" key="1">
    <source>
        <dbReference type="EMBL" id="EGP81904.1"/>
    </source>
</evidence>
<dbReference type="KEGG" id="ztr:MYCGRDRAFT_98036"/>
<keyword evidence="2" id="KW-1185">Reference proteome</keyword>
<dbReference type="RefSeq" id="XP_003846928.1">
    <property type="nucleotide sequence ID" value="XM_003846880.1"/>
</dbReference>
<dbReference type="AlphaFoldDB" id="F9XS47"/>
<reference evidence="1 2" key="1">
    <citation type="journal article" date="2011" name="PLoS Genet.">
        <title>Finished genome of the fungal wheat pathogen Mycosphaerella graminicola reveals dispensome structure, chromosome plasticity, and stealth pathogenesis.</title>
        <authorList>
            <person name="Goodwin S.B."/>
            <person name="Ben M'barek S."/>
            <person name="Dhillon B."/>
            <person name="Wittenberg A.H.J."/>
            <person name="Crane C.F."/>
            <person name="Hane J.K."/>
            <person name="Foster A.J."/>
            <person name="Van der Lee T.A.J."/>
            <person name="Grimwood J."/>
            <person name="Aerts A."/>
            <person name="Antoniw J."/>
            <person name="Bailey A."/>
            <person name="Bluhm B."/>
            <person name="Bowler J."/>
            <person name="Bristow J."/>
            <person name="van der Burgt A."/>
            <person name="Canto-Canche B."/>
            <person name="Churchill A.C.L."/>
            <person name="Conde-Ferraez L."/>
            <person name="Cools H.J."/>
            <person name="Coutinho P.M."/>
            <person name="Csukai M."/>
            <person name="Dehal P."/>
            <person name="De Wit P."/>
            <person name="Donzelli B."/>
            <person name="van de Geest H.C."/>
            <person name="van Ham R.C.H.J."/>
            <person name="Hammond-Kosack K.E."/>
            <person name="Henrissat B."/>
            <person name="Kilian A."/>
            <person name="Kobayashi A.K."/>
            <person name="Koopmann E."/>
            <person name="Kourmpetis Y."/>
            <person name="Kuzniar A."/>
            <person name="Lindquist E."/>
            <person name="Lombard V."/>
            <person name="Maliepaard C."/>
            <person name="Martins N."/>
            <person name="Mehrabi R."/>
            <person name="Nap J.P.H."/>
            <person name="Ponomarenko A."/>
            <person name="Rudd J.J."/>
            <person name="Salamov A."/>
            <person name="Schmutz J."/>
            <person name="Schouten H.J."/>
            <person name="Shapiro H."/>
            <person name="Stergiopoulos I."/>
            <person name="Torriani S.F.F."/>
            <person name="Tu H."/>
            <person name="de Vries R.P."/>
            <person name="Waalwijk C."/>
            <person name="Ware S.B."/>
            <person name="Wiebenga A."/>
            <person name="Zwiers L.-H."/>
            <person name="Oliver R.P."/>
            <person name="Grigoriev I.V."/>
            <person name="Kema G.H.J."/>
        </authorList>
    </citation>
    <scope>NUCLEOTIDE SEQUENCE [LARGE SCALE GENOMIC DNA]</scope>
    <source>
        <strain evidence="2">CBS 115943 / IPO323</strain>
    </source>
</reference>
<name>F9XS47_ZYMTI</name>
<sequence length="241" mass="26646">MPTNSTTRTAIAPPLAASSNMTAIRDAERNSNRNVSPYSTYSSPSQRLTSMMSKSMLPDDLLSLLPFFSPPYKISILSPFQLREPYPQPPDLHSAIANWDDGQFSTFEHDNDHFSSFADNDRFTLIFNERSSSSSSEQHISSEVASIADIESENNNPNMCRCAKKQVSAHCLPQGSKEMIERLPIPNFGLMSNHFLRPFLLPFHSPCKRFNIKEGGESTVRDAAGEMGRVAAPSLLVASSA</sequence>
<evidence type="ECO:0000313" key="2">
    <source>
        <dbReference type="Proteomes" id="UP000008062"/>
    </source>
</evidence>
<organism evidence="1 2">
    <name type="scientific">Zymoseptoria tritici (strain CBS 115943 / IPO323)</name>
    <name type="common">Speckled leaf blotch fungus</name>
    <name type="synonym">Septoria tritici</name>
    <dbReference type="NCBI Taxonomy" id="336722"/>
    <lineage>
        <taxon>Eukaryota</taxon>
        <taxon>Fungi</taxon>
        <taxon>Dikarya</taxon>
        <taxon>Ascomycota</taxon>
        <taxon>Pezizomycotina</taxon>
        <taxon>Dothideomycetes</taxon>
        <taxon>Dothideomycetidae</taxon>
        <taxon>Mycosphaerellales</taxon>
        <taxon>Mycosphaerellaceae</taxon>
        <taxon>Zymoseptoria</taxon>
    </lineage>
</organism>
<dbReference type="GeneID" id="13396754"/>
<dbReference type="Proteomes" id="UP000008062">
    <property type="component" value="Chromosome 20"/>
</dbReference>
<proteinExistence type="predicted"/>